<dbReference type="Proteomes" id="UP000594263">
    <property type="component" value="Unplaced"/>
</dbReference>
<dbReference type="GO" id="GO:0006508">
    <property type="term" value="P:proteolysis"/>
    <property type="evidence" value="ECO:0007669"/>
    <property type="project" value="UniProtKB-KW"/>
</dbReference>
<evidence type="ECO:0000256" key="3">
    <source>
        <dbReference type="ARBA" id="ARBA00022750"/>
    </source>
</evidence>
<dbReference type="OMA" id="PCQYVIS"/>
<dbReference type="InterPro" id="IPR032861">
    <property type="entry name" value="TAXi_N"/>
</dbReference>
<keyword evidence="9" id="KW-1185">Reference proteome</keyword>
<dbReference type="InterPro" id="IPR021109">
    <property type="entry name" value="Peptidase_aspartic_dom_sf"/>
</dbReference>
<keyword evidence="4" id="KW-0378">Hydrolase</keyword>
<feature type="domain" description="Peptidase A1" evidence="7">
    <location>
        <begin position="80"/>
        <end position="410"/>
    </location>
</feature>
<dbReference type="InterPro" id="IPR034161">
    <property type="entry name" value="Pepsin-like_plant"/>
</dbReference>
<feature type="chain" id="PRO_5029812389" description="Peptidase A1 domain-containing protein" evidence="6">
    <location>
        <begin position="24"/>
        <end position="415"/>
    </location>
</feature>
<evidence type="ECO:0000313" key="8">
    <source>
        <dbReference type="EnsemblPlants" id="Kaladp0092s0103.1.v1.1"/>
    </source>
</evidence>
<name>A0A7N1A3J8_KALFE</name>
<evidence type="ECO:0000256" key="4">
    <source>
        <dbReference type="ARBA" id="ARBA00022801"/>
    </source>
</evidence>
<keyword evidence="5" id="KW-0325">Glycoprotein</keyword>
<dbReference type="Gene3D" id="2.40.70.10">
    <property type="entry name" value="Acid Proteases"/>
    <property type="match status" value="2"/>
</dbReference>
<evidence type="ECO:0000313" key="9">
    <source>
        <dbReference type="Proteomes" id="UP000594263"/>
    </source>
</evidence>
<dbReference type="Gramene" id="Kaladp0092s0103.1.v1.1">
    <property type="protein sequence ID" value="Kaladp0092s0103.1.v1.1"/>
    <property type="gene ID" value="Kaladp0092s0103.v1.1"/>
</dbReference>
<organism evidence="8 9">
    <name type="scientific">Kalanchoe fedtschenkoi</name>
    <name type="common">Lavender scallops</name>
    <name type="synonym">South American air plant</name>
    <dbReference type="NCBI Taxonomy" id="63787"/>
    <lineage>
        <taxon>Eukaryota</taxon>
        <taxon>Viridiplantae</taxon>
        <taxon>Streptophyta</taxon>
        <taxon>Embryophyta</taxon>
        <taxon>Tracheophyta</taxon>
        <taxon>Spermatophyta</taxon>
        <taxon>Magnoliopsida</taxon>
        <taxon>eudicotyledons</taxon>
        <taxon>Gunneridae</taxon>
        <taxon>Pentapetalae</taxon>
        <taxon>Saxifragales</taxon>
        <taxon>Crassulaceae</taxon>
        <taxon>Kalanchoe</taxon>
    </lineage>
</organism>
<dbReference type="InterPro" id="IPR032799">
    <property type="entry name" value="TAXi_C"/>
</dbReference>
<dbReference type="PANTHER" id="PTHR47967">
    <property type="entry name" value="OS07G0603500 PROTEIN-RELATED"/>
    <property type="match status" value="1"/>
</dbReference>
<evidence type="ECO:0000256" key="1">
    <source>
        <dbReference type="ARBA" id="ARBA00007447"/>
    </source>
</evidence>
<dbReference type="GO" id="GO:0005576">
    <property type="term" value="C:extracellular region"/>
    <property type="evidence" value="ECO:0007669"/>
    <property type="project" value="TreeGrafter"/>
</dbReference>
<dbReference type="PROSITE" id="PS51767">
    <property type="entry name" value="PEPTIDASE_A1"/>
    <property type="match status" value="1"/>
</dbReference>
<dbReference type="PANTHER" id="PTHR47967:SF128">
    <property type="entry name" value="ASPARTIC PROTEINASE CDR1-LIKE"/>
    <property type="match status" value="1"/>
</dbReference>
<dbReference type="EnsemblPlants" id="Kaladp0092s0103.1.v1.1">
    <property type="protein sequence ID" value="Kaladp0092s0103.1.v1.1"/>
    <property type="gene ID" value="Kaladp0092s0103.v1.1"/>
</dbReference>
<comment type="similarity">
    <text evidence="1">Belongs to the peptidase A1 family.</text>
</comment>
<evidence type="ECO:0000256" key="5">
    <source>
        <dbReference type="ARBA" id="ARBA00023180"/>
    </source>
</evidence>
<feature type="signal peptide" evidence="6">
    <location>
        <begin position="1"/>
        <end position="23"/>
    </location>
</feature>
<keyword evidence="6" id="KW-0732">Signal</keyword>
<dbReference type="Pfam" id="PF14543">
    <property type="entry name" value="TAXi_N"/>
    <property type="match status" value="1"/>
</dbReference>
<dbReference type="InterPro" id="IPR033121">
    <property type="entry name" value="PEPTIDASE_A1"/>
</dbReference>
<proteinExistence type="inferred from homology"/>
<reference evidence="8" key="1">
    <citation type="submission" date="2021-01" db="UniProtKB">
        <authorList>
            <consortium name="EnsemblPlants"/>
        </authorList>
    </citation>
    <scope>IDENTIFICATION</scope>
</reference>
<dbReference type="CDD" id="cd05476">
    <property type="entry name" value="pepsin_A_like_plant"/>
    <property type="match status" value="1"/>
</dbReference>
<dbReference type="SUPFAM" id="SSF50630">
    <property type="entry name" value="Acid proteases"/>
    <property type="match status" value="1"/>
</dbReference>
<keyword evidence="2" id="KW-0645">Protease</keyword>
<accession>A0A7N1A3J8</accession>
<evidence type="ECO:0000259" key="7">
    <source>
        <dbReference type="PROSITE" id="PS51767"/>
    </source>
</evidence>
<dbReference type="Pfam" id="PF14541">
    <property type="entry name" value="TAXi_C"/>
    <property type="match status" value="1"/>
</dbReference>
<dbReference type="GO" id="GO:0004190">
    <property type="term" value="F:aspartic-type endopeptidase activity"/>
    <property type="evidence" value="ECO:0007669"/>
    <property type="project" value="UniProtKB-KW"/>
</dbReference>
<dbReference type="AlphaFoldDB" id="A0A7N1A3J8"/>
<protein>
    <recommendedName>
        <fullName evidence="7">Peptidase A1 domain-containing protein</fullName>
    </recommendedName>
</protein>
<evidence type="ECO:0000256" key="6">
    <source>
        <dbReference type="SAM" id="SignalP"/>
    </source>
</evidence>
<keyword evidence="3" id="KW-0064">Aspartyl protease</keyword>
<evidence type="ECO:0000256" key="2">
    <source>
        <dbReference type="ARBA" id="ARBA00022670"/>
    </source>
</evidence>
<dbReference type="InterPro" id="IPR051708">
    <property type="entry name" value="Plant_Aspart_Prot_A1"/>
</dbReference>
<sequence length="415" mass="45770">MSIFLTFYLFVISPFFLIHPSSAQFTATLYRRDSVLSPLSETDQLAVRYPPRDRARLSSLARSYDRPDVRAKVAFSDYALLMNISLGTPPSTVTGVVDTGSNLIWTQCANCKNCFKQSLPRFDPAISSTYRKVPYDSTCPYPYNKDRTDPNKCSYKIQYLDGSYSEGVISLDTITMNSRNGELVALPDSYFGCGEDNGGVFGGTESGVIGLGLGPESLTSQLGATKFSYCVPVINKHGFINFGENALVSGTGVVTIPMAVKWGHYYITLEGFTIDGERVNFTSYGNGDVEKVYNMIIDSGAHLTYLPSDNYEIFENAVKKHISAEPLNPSAVSGYTLCYSSLNFSPPTITANFDGGDVRLKSYNTFVYKDRTQCLAFFPRHNSPEGIYGTTAQTNFLVGYDQTGRTVSFKRMACT</sequence>